<evidence type="ECO:0000313" key="5">
    <source>
        <dbReference type="Proteomes" id="UP000219514"/>
    </source>
</evidence>
<feature type="chain" id="PRO_5012922159" evidence="2">
    <location>
        <begin position="30"/>
        <end position="581"/>
    </location>
</feature>
<dbReference type="Pfam" id="PF25976">
    <property type="entry name" value="LpqB_N"/>
    <property type="match status" value="1"/>
</dbReference>
<proteinExistence type="predicted"/>
<evidence type="ECO:0000256" key="2">
    <source>
        <dbReference type="SAM" id="SignalP"/>
    </source>
</evidence>
<dbReference type="OrthoDB" id="3226781at2"/>
<keyword evidence="2" id="KW-0732">Signal</keyword>
<dbReference type="EMBL" id="OBDO01000010">
    <property type="protein sequence ID" value="SNX98436.1"/>
    <property type="molecule type" value="Genomic_DNA"/>
</dbReference>
<dbReference type="Proteomes" id="UP000219514">
    <property type="component" value="Unassembled WGS sequence"/>
</dbReference>
<dbReference type="InterPro" id="IPR059026">
    <property type="entry name" value="LpqB_N"/>
</dbReference>
<protein>
    <submittedName>
        <fullName evidence="4">Sporulation and spore germination</fullName>
    </submittedName>
</protein>
<dbReference type="AlphaFoldDB" id="A0A285EK48"/>
<gene>
    <name evidence="4" type="ORF">SAMN06893097_110220</name>
</gene>
<dbReference type="Pfam" id="PF10647">
    <property type="entry name" value="Gmad1"/>
    <property type="match status" value="1"/>
</dbReference>
<evidence type="ECO:0000256" key="1">
    <source>
        <dbReference type="SAM" id="MobiDB-lite"/>
    </source>
</evidence>
<dbReference type="InterPro" id="IPR018910">
    <property type="entry name" value="LpqB_C"/>
</dbReference>
<evidence type="ECO:0000313" key="4">
    <source>
        <dbReference type="EMBL" id="SNX98436.1"/>
    </source>
</evidence>
<accession>A0A285EK48</accession>
<name>A0A285EK48_9ACTN</name>
<dbReference type="SMART" id="SM00909">
    <property type="entry name" value="Germane"/>
    <property type="match status" value="1"/>
</dbReference>
<feature type="compositionally biased region" description="Polar residues" evidence="1">
    <location>
        <begin position="30"/>
        <end position="45"/>
    </location>
</feature>
<feature type="domain" description="GerMN" evidence="3">
    <location>
        <begin position="206"/>
        <end position="292"/>
    </location>
</feature>
<dbReference type="RefSeq" id="WP_097208349.1">
    <property type="nucleotide sequence ID" value="NZ_JACHXB010000005.1"/>
</dbReference>
<reference evidence="4 5" key="1">
    <citation type="submission" date="2017-09" db="EMBL/GenBank/DDBJ databases">
        <authorList>
            <person name="Ehlers B."/>
            <person name="Leendertz F.H."/>
        </authorList>
    </citation>
    <scope>NUCLEOTIDE SEQUENCE [LARGE SCALE GENOMIC DNA]</scope>
    <source>
        <strain evidence="4 5">DSM 46844</strain>
    </source>
</reference>
<dbReference type="InterPro" id="IPR019606">
    <property type="entry name" value="GerMN"/>
</dbReference>
<feature type="region of interest" description="Disordered" evidence="1">
    <location>
        <begin position="30"/>
        <end position="51"/>
    </location>
</feature>
<sequence length="581" mass="59916">MTRSAPFRGTGRRLAVLAAVLLAPLTACSTVPSSSPTVQITQAPTRQDGAVGIEPLSPEPGATPEEIVRGFLDAGASTVRGHPVAREHLAPEVASAWSDEAGITVLGQDYATVTTDAGSVVVTASLVGTIDQRGVFAVGAQEVYSLEFTLAEVEGEWRITNPPDGLLVLEPDFERLYERRDLYFLDPTGQRVVPDPRYLITGEAQPTVLVERMLDGASAALAAGVRNELAGVSLRSTVTVSAQAVTVDLTGVGDAPPSRLAELSAQLVWTLEQLPVSSVEILVDGEPLRIEDGTPVQSTDTWSAFDPDTVPVGAVGHYVDAGALRTVENAPAPGPAGTGAYALTSAAVATDRRTGEPSAMVGTTERDGQATLLAGGYGGDLTPVLSGGSLSEPTVAATRGEFWLVRDGGAVVRVPTGGTPQPVNAPTLPGLGRATVLQLSPDGVRAAVVVDDGQRESVYVGTVVRSDEGPVALRDLRAVAPTLSSVADVAWRTAGSLLVLAGDAGEDRIVPYTVGVDGWGLAAVPTSGLPSQPMRVAAAPGLPPLVSAGGTIWQWQVAGGTWVTLIRGEQPLPGNEPFYPA</sequence>
<dbReference type="SUPFAM" id="SSF75011">
    <property type="entry name" value="3-carboxy-cis,cis-mucoante lactonizing enzyme"/>
    <property type="match status" value="1"/>
</dbReference>
<organism evidence="4 5">
    <name type="scientific">Geodermatophilus sabuli</name>
    <dbReference type="NCBI Taxonomy" id="1564158"/>
    <lineage>
        <taxon>Bacteria</taxon>
        <taxon>Bacillati</taxon>
        <taxon>Actinomycetota</taxon>
        <taxon>Actinomycetes</taxon>
        <taxon>Geodermatophilales</taxon>
        <taxon>Geodermatophilaceae</taxon>
        <taxon>Geodermatophilus</taxon>
    </lineage>
</organism>
<keyword evidence="5" id="KW-1185">Reference proteome</keyword>
<feature type="signal peptide" evidence="2">
    <location>
        <begin position="1"/>
        <end position="29"/>
    </location>
</feature>
<evidence type="ECO:0000259" key="3">
    <source>
        <dbReference type="SMART" id="SM00909"/>
    </source>
</evidence>
<dbReference type="Pfam" id="PF10646">
    <property type="entry name" value="Germane"/>
    <property type="match status" value="1"/>
</dbReference>